<dbReference type="InterPro" id="IPR036282">
    <property type="entry name" value="Glutathione-S-Trfase_C_sf"/>
</dbReference>
<dbReference type="Pfam" id="PF00043">
    <property type="entry name" value="GST_C"/>
    <property type="match status" value="1"/>
</dbReference>
<dbReference type="Gene3D" id="1.20.1050.10">
    <property type="match status" value="1"/>
</dbReference>
<comment type="similarity">
    <text evidence="1">Belongs to the GST superfamily.</text>
</comment>
<name>A0A2T3KWT0_PHOLD</name>
<dbReference type="SFLD" id="SFLDG01150">
    <property type="entry name" value="Main.1:_Beta-like"/>
    <property type="match status" value="1"/>
</dbReference>
<dbReference type="SFLD" id="SFLDG00358">
    <property type="entry name" value="Main_(cytGST)"/>
    <property type="match status" value="1"/>
</dbReference>
<dbReference type="PANTHER" id="PTHR44051:SF8">
    <property type="entry name" value="GLUTATHIONE S-TRANSFERASE GSTA"/>
    <property type="match status" value="1"/>
</dbReference>
<protein>
    <submittedName>
        <fullName evidence="3">Glutathione S-transferase</fullName>
    </submittedName>
</protein>
<dbReference type="PROSITE" id="PS50404">
    <property type="entry name" value="GST_NTER"/>
    <property type="match status" value="1"/>
</dbReference>
<dbReference type="GO" id="GO:0016740">
    <property type="term" value="F:transferase activity"/>
    <property type="evidence" value="ECO:0007669"/>
    <property type="project" value="UniProtKB-KW"/>
</dbReference>
<evidence type="ECO:0000259" key="2">
    <source>
        <dbReference type="PROSITE" id="PS50404"/>
    </source>
</evidence>
<organism evidence="3 4">
    <name type="scientific">Photobacterium leiognathi subsp. mandapamensis</name>
    <name type="common">Photobacterium mandapamensis</name>
    <dbReference type="NCBI Taxonomy" id="48408"/>
    <lineage>
        <taxon>Bacteria</taxon>
        <taxon>Pseudomonadati</taxon>
        <taxon>Pseudomonadota</taxon>
        <taxon>Gammaproteobacteria</taxon>
        <taxon>Vibrionales</taxon>
        <taxon>Vibrionaceae</taxon>
        <taxon>Photobacterium</taxon>
    </lineage>
</organism>
<dbReference type="Proteomes" id="UP000240530">
    <property type="component" value="Unassembled WGS sequence"/>
</dbReference>
<dbReference type="CDD" id="cd03057">
    <property type="entry name" value="GST_N_Beta"/>
    <property type="match status" value="1"/>
</dbReference>
<dbReference type="AlphaFoldDB" id="A0A2T3KWT0"/>
<dbReference type="SUPFAM" id="SSF52833">
    <property type="entry name" value="Thioredoxin-like"/>
    <property type="match status" value="1"/>
</dbReference>
<accession>A0A2T3KWT0</accession>
<gene>
    <name evidence="3" type="ORF">C0W93_08210</name>
</gene>
<dbReference type="CDD" id="cd03188">
    <property type="entry name" value="GST_C_Beta"/>
    <property type="match status" value="1"/>
</dbReference>
<dbReference type="SUPFAM" id="SSF47616">
    <property type="entry name" value="GST C-terminal domain-like"/>
    <property type="match status" value="1"/>
</dbReference>
<dbReference type="RefSeq" id="WP_107184755.1">
    <property type="nucleotide sequence ID" value="NZ_JAWQGC010000001.1"/>
</dbReference>
<feature type="domain" description="GST N-terminal" evidence="2">
    <location>
        <begin position="4"/>
        <end position="85"/>
    </location>
</feature>
<dbReference type="InterPro" id="IPR004046">
    <property type="entry name" value="GST_C"/>
</dbReference>
<dbReference type="InterPro" id="IPR040079">
    <property type="entry name" value="Glutathione_S-Trfase"/>
</dbReference>
<dbReference type="InterPro" id="IPR004045">
    <property type="entry name" value="Glutathione_S-Trfase_N"/>
</dbReference>
<evidence type="ECO:0000313" key="3">
    <source>
        <dbReference type="EMBL" id="PSV11862.1"/>
    </source>
</evidence>
<dbReference type="PANTHER" id="PTHR44051">
    <property type="entry name" value="GLUTATHIONE S-TRANSFERASE-RELATED"/>
    <property type="match status" value="1"/>
</dbReference>
<proteinExistence type="inferred from homology"/>
<dbReference type="EMBL" id="PYNS01000005">
    <property type="protein sequence ID" value="PSV11862.1"/>
    <property type="molecule type" value="Genomic_DNA"/>
</dbReference>
<dbReference type="Gene3D" id="3.40.30.10">
    <property type="entry name" value="Glutaredoxin"/>
    <property type="match status" value="1"/>
</dbReference>
<reference evidence="3 4" key="1">
    <citation type="submission" date="2018-03" db="EMBL/GenBank/DDBJ databases">
        <title>Whole genome sequencing of Histamine producing bacteria.</title>
        <authorList>
            <person name="Butler K."/>
        </authorList>
    </citation>
    <scope>NUCLEOTIDE SEQUENCE [LARGE SCALE GENOMIC DNA]</scope>
    <source>
        <strain evidence="3 4">Res.4.1</strain>
    </source>
</reference>
<evidence type="ECO:0000313" key="4">
    <source>
        <dbReference type="Proteomes" id="UP000240530"/>
    </source>
</evidence>
<comment type="caution">
    <text evidence="3">The sequence shown here is derived from an EMBL/GenBank/DDBJ whole genome shotgun (WGS) entry which is preliminary data.</text>
</comment>
<dbReference type="Pfam" id="PF02798">
    <property type="entry name" value="GST_N"/>
    <property type="match status" value="1"/>
</dbReference>
<evidence type="ECO:0000256" key="1">
    <source>
        <dbReference type="RuleBase" id="RU003494"/>
    </source>
</evidence>
<dbReference type="SFLD" id="SFLDS00019">
    <property type="entry name" value="Glutathione_Transferase_(cytos"/>
    <property type="match status" value="1"/>
</dbReference>
<sequence>MDIQTQLKLYYYPNNASLAPHFLLHHVNANYELVLVDKKSDAQKSQSYLALNPAGRIPTLVVGEQAIFESAAICIHICELFPQYQLMPTLGDSNRPLFFQWLMFLTNTLQAQLMVRYYPHRNTEQQSDIFSIVSAQEQRIIETLAIINGQLAKNRYLLGDKLSACDYFLFMLAEWSFPLSSSMSFPYLSQYLERLLCEPTIQAVCEIEGIDIALVEAKFHGI</sequence>
<dbReference type="InterPro" id="IPR036249">
    <property type="entry name" value="Thioredoxin-like_sf"/>
</dbReference>
<keyword evidence="3" id="KW-0808">Transferase</keyword>